<reference evidence="2" key="1">
    <citation type="submission" date="2018-05" db="EMBL/GenBank/DDBJ databases">
        <authorList>
            <person name="Liu B.-T."/>
        </authorList>
    </citation>
    <scope>NUCLEOTIDE SEQUENCE [LARGE SCALE GENOMIC DNA]</scope>
    <source>
        <strain evidence="2">WD6-1</strain>
    </source>
</reference>
<dbReference type="Proteomes" id="UP000245168">
    <property type="component" value="Unassembled WGS sequence"/>
</dbReference>
<name>A0A2U2BXQ2_9PROT</name>
<organism evidence="1 2">
    <name type="scientific">Marinicauda salina</name>
    <dbReference type="NCBI Taxonomy" id="2135793"/>
    <lineage>
        <taxon>Bacteria</taxon>
        <taxon>Pseudomonadati</taxon>
        <taxon>Pseudomonadota</taxon>
        <taxon>Alphaproteobacteria</taxon>
        <taxon>Maricaulales</taxon>
        <taxon>Maricaulaceae</taxon>
        <taxon>Marinicauda</taxon>
    </lineage>
</organism>
<accession>A0A2U2BXQ2</accession>
<proteinExistence type="predicted"/>
<keyword evidence="2" id="KW-1185">Reference proteome</keyword>
<gene>
    <name evidence="1" type="ORF">DDZ18_04090</name>
</gene>
<dbReference type="AlphaFoldDB" id="A0A2U2BXQ2"/>
<dbReference type="OrthoDB" id="7632559at2"/>
<evidence type="ECO:0000313" key="1">
    <source>
        <dbReference type="EMBL" id="PWE18780.1"/>
    </source>
</evidence>
<dbReference type="RefSeq" id="WP_109252054.1">
    <property type="nucleotide sequence ID" value="NZ_QEXV01000001.1"/>
</dbReference>
<comment type="caution">
    <text evidence="1">The sequence shown here is derived from an EMBL/GenBank/DDBJ whole genome shotgun (WGS) entry which is preliminary data.</text>
</comment>
<protein>
    <submittedName>
        <fullName evidence="1">Uncharacterized protein</fullName>
    </submittedName>
</protein>
<dbReference type="EMBL" id="QEXV01000001">
    <property type="protein sequence ID" value="PWE18780.1"/>
    <property type="molecule type" value="Genomic_DNA"/>
</dbReference>
<sequence>MKASVIPYASPAGRASGTGFEHLQRVSSRCDTPSTEAAARDWLARQKRVIEGWRDALVADLCDARLIAALDQHAHFLRQLDDI</sequence>
<evidence type="ECO:0000313" key="2">
    <source>
        <dbReference type="Proteomes" id="UP000245168"/>
    </source>
</evidence>